<keyword evidence="4 7" id="KW-0863">Zinc-finger</keyword>
<feature type="domain" description="C2H2-type" evidence="8">
    <location>
        <begin position="22"/>
        <end position="44"/>
    </location>
</feature>
<keyword evidence="9" id="KW-1185">Reference proteome</keyword>
<feature type="domain" description="C2H2-type" evidence="8">
    <location>
        <begin position="118"/>
        <end position="146"/>
    </location>
</feature>
<dbReference type="PANTHER" id="PTHR24406">
    <property type="entry name" value="TRANSCRIPTIONAL REPRESSOR CTCFL-RELATED"/>
    <property type="match status" value="1"/>
</dbReference>
<feature type="domain" description="C2H2-type" evidence="8">
    <location>
        <begin position="88"/>
        <end position="115"/>
    </location>
</feature>
<keyword evidence="6" id="KW-0539">Nucleus</keyword>
<keyword evidence="3" id="KW-0677">Repeat</keyword>
<dbReference type="PROSITE" id="PS50157">
    <property type="entry name" value="ZINC_FINGER_C2H2_2"/>
    <property type="match status" value="4"/>
</dbReference>
<evidence type="ECO:0000256" key="2">
    <source>
        <dbReference type="ARBA" id="ARBA00022723"/>
    </source>
</evidence>
<dbReference type="InterPro" id="IPR036236">
    <property type="entry name" value="Znf_C2H2_sf"/>
</dbReference>
<keyword evidence="2" id="KW-0479">Metal-binding</keyword>
<evidence type="ECO:0000259" key="8">
    <source>
        <dbReference type="PROSITE" id="PS50157"/>
    </source>
</evidence>
<evidence type="ECO:0000256" key="7">
    <source>
        <dbReference type="PROSITE-ProRule" id="PRU00042"/>
    </source>
</evidence>
<dbReference type="RefSeq" id="XP_030755751.1">
    <property type="nucleotide sequence ID" value="XM_030899891.1"/>
</dbReference>
<reference evidence="10 11" key="1">
    <citation type="submission" date="2025-04" db="UniProtKB">
        <authorList>
            <consortium name="RefSeq"/>
        </authorList>
    </citation>
    <scope>IDENTIFICATION</scope>
    <source>
        <tissue evidence="10 11">Gonads</tissue>
    </source>
</reference>
<dbReference type="RefSeq" id="XP_030755752.1">
    <property type="nucleotide sequence ID" value="XM_030899892.1"/>
</dbReference>
<evidence type="ECO:0000256" key="5">
    <source>
        <dbReference type="ARBA" id="ARBA00022833"/>
    </source>
</evidence>
<evidence type="ECO:0000313" key="11">
    <source>
        <dbReference type="RefSeq" id="XP_030755751.1"/>
    </source>
</evidence>
<evidence type="ECO:0000313" key="10">
    <source>
        <dbReference type="RefSeq" id="XP_030755750.1"/>
    </source>
</evidence>
<dbReference type="OrthoDB" id="7973081at2759"/>
<dbReference type="Gene3D" id="3.30.160.60">
    <property type="entry name" value="Classic Zinc Finger"/>
    <property type="match status" value="2"/>
</dbReference>
<dbReference type="GO" id="GO:0005634">
    <property type="term" value="C:nucleus"/>
    <property type="evidence" value="ECO:0007669"/>
    <property type="project" value="UniProtKB-SubCell"/>
</dbReference>
<organism evidence="9 11">
    <name type="scientific">Sitophilus oryzae</name>
    <name type="common">Rice weevil</name>
    <name type="synonym">Curculio oryzae</name>
    <dbReference type="NCBI Taxonomy" id="7048"/>
    <lineage>
        <taxon>Eukaryota</taxon>
        <taxon>Metazoa</taxon>
        <taxon>Ecdysozoa</taxon>
        <taxon>Arthropoda</taxon>
        <taxon>Hexapoda</taxon>
        <taxon>Insecta</taxon>
        <taxon>Pterygota</taxon>
        <taxon>Neoptera</taxon>
        <taxon>Endopterygota</taxon>
        <taxon>Coleoptera</taxon>
        <taxon>Polyphaga</taxon>
        <taxon>Cucujiformia</taxon>
        <taxon>Curculionidae</taxon>
        <taxon>Dryophthorinae</taxon>
        <taxon>Sitophilus</taxon>
    </lineage>
</organism>
<comment type="subcellular location">
    <subcellularLocation>
        <location evidence="1">Nucleus</location>
    </subcellularLocation>
</comment>
<gene>
    <name evidence="10 11 12" type="primary">LOC115882067</name>
</gene>
<dbReference type="SUPFAM" id="SSF57667">
    <property type="entry name" value="beta-beta-alpha zinc fingers"/>
    <property type="match status" value="1"/>
</dbReference>
<dbReference type="GO" id="GO:0008270">
    <property type="term" value="F:zinc ion binding"/>
    <property type="evidence" value="ECO:0007669"/>
    <property type="project" value="UniProtKB-KW"/>
</dbReference>
<keyword evidence="5" id="KW-0862">Zinc</keyword>
<dbReference type="Proteomes" id="UP000504635">
    <property type="component" value="Unplaced"/>
</dbReference>
<protein>
    <submittedName>
        <fullName evidence="10 11">Zinc finger protein 121-like</fullName>
    </submittedName>
</protein>
<dbReference type="InterPro" id="IPR013087">
    <property type="entry name" value="Znf_C2H2_type"/>
</dbReference>
<evidence type="ECO:0000313" key="12">
    <source>
        <dbReference type="RefSeq" id="XP_030755752.1"/>
    </source>
</evidence>
<dbReference type="AlphaFoldDB" id="A0A6J2XXE8"/>
<evidence type="ECO:0000256" key="3">
    <source>
        <dbReference type="ARBA" id="ARBA00022737"/>
    </source>
</evidence>
<evidence type="ECO:0000313" key="9">
    <source>
        <dbReference type="Proteomes" id="UP000504635"/>
    </source>
</evidence>
<dbReference type="InterPro" id="IPR050888">
    <property type="entry name" value="ZnF_C2H2-type_TF"/>
</dbReference>
<proteinExistence type="predicted"/>
<feature type="domain" description="C2H2-type" evidence="8">
    <location>
        <begin position="53"/>
        <end position="81"/>
    </location>
</feature>
<dbReference type="RefSeq" id="XP_030755750.1">
    <property type="nucleotide sequence ID" value="XM_030899890.1"/>
</dbReference>
<evidence type="ECO:0000256" key="1">
    <source>
        <dbReference type="ARBA" id="ARBA00004123"/>
    </source>
</evidence>
<dbReference type="GeneID" id="115882067"/>
<evidence type="ECO:0000256" key="4">
    <source>
        <dbReference type="ARBA" id="ARBA00022771"/>
    </source>
</evidence>
<name>A0A6J2XXE8_SITOR</name>
<evidence type="ECO:0000256" key="6">
    <source>
        <dbReference type="ARBA" id="ARBA00023242"/>
    </source>
</evidence>
<dbReference type="PROSITE" id="PS00028">
    <property type="entry name" value="ZINC_FINGER_C2H2_1"/>
    <property type="match status" value="2"/>
</dbReference>
<sequence>MSDIVAGIEHLSGAEAKKSLVFKCSECDYTASRKFRIEQHQIVHIPLDKRPRYYCNHCPSKFISEYSFYKHVKSKHNSSETRVEKPVFQCCRCSYKTHRRYLLEHHKKFHLPEERTWFQCKHCGARYTTMSGLHNHFQIKHSSETLTGFDCKEDITIEEKINIAEINESLEENSSELWTGLDSKEQITIEEEEKTNIDEIRESVEYNHSSELWTGLDCKKEITIEKEEKPNIDEITEPVEDNSR</sequence>
<dbReference type="KEGG" id="soy:115882067"/>
<dbReference type="SMART" id="SM00355">
    <property type="entry name" value="ZnF_C2H2"/>
    <property type="match status" value="4"/>
</dbReference>
<accession>A0A6J2XXE8</accession>